<dbReference type="RefSeq" id="WP_208879550.1">
    <property type="nucleotide sequence ID" value="NZ_CP031320.1"/>
</dbReference>
<feature type="domain" description="Activator of Hsp90 ATPase homologue 1/2-like C-terminal" evidence="2">
    <location>
        <begin position="27"/>
        <end position="159"/>
    </location>
</feature>
<proteinExistence type="inferred from homology"/>
<sequence length="163" mass="17253">MTIRNLGDETTTMTAEGADLKMERSYDAAASVVWDALTSAEHIPGWWGPRGTTAKVGEMDVKAGGKWAVTPAAEQGGTITFSGEFKEVVEGERFVRTSGSDADPSGTPAVETFVLAEAGGKTTLKYEVQFPSAEVLDTAVEYGMAQGVIEQFDRLAELAAKLG</sequence>
<dbReference type="InterPro" id="IPR013538">
    <property type="entry name" value="ASHA1/2-like_C"/>
</dbReference>
<dbReference type="Pfam" id="PF08327">
    <property type="entry name" value="AHSA1"/>
    <property type="match status" value="1"/>
</dbReference>
<name>A0A345XRF9_9ACTN</name>
<gene>
    <name evidence="3" type="ORF">DVA86_17785</name>
</gene>
<dbReference type="InterPro" id="IPR023393">
    <property type="entry name" value="START-like_dom_sf"/>
</dbReference>
<evidence type="ECO:0000313" key="4">
    <source>
        <dbReference type="Proteomes" id="UP000254425"/>
    </source>
</evidence>
<dbReference type="Gene3D" id="3.30.530.20">
    <property type="match status" value="1"/>
</dbReference>
<dbReference type="KEGG" id="sarm:DVA86_17785"/>
<dbReference type="EMBL" id="CP031320">
    <property type="protein sequence ID" value="AXK34225.1"/>
    <property type="molecule type" value="Genomic_DNA"/>
</dbReference>
<dbReference type="Proteomes" id="UP000254425">
    <property type="component" value="Chromosome"/>
</dbReference>
<keyword evidence="4" id="KW-1185">Reference proteome</keyword>
<evidence type="ECO:0000259" key="2">
    <source>
        <dbReference type="Pfam" id="PF08327"/>
    </source>
</evidence>
<accession>A0A345XRF9</accession>
<evidence type="ECO:0000256" key="1">
    <source>
        <dbReference type="ARBA" id="ARBA00006817"/>
    </source>
</evidence>
<reference evidence="3 4" key="1">
    <citation type="submission" date="2018-07" db="EMBL/GenBank/DDBJ databases">
        <title>Draft genome of the type strain Streptomyces armeniacus ATCC 15676.</title>
        <authorList>
            <person name="Labana P."/>
            <person name="Gosse J.T."/>
            <person name="Boddy C.N."/>
        </authorList>
    </citation>
    <scope>NUCLEOTIDE SEQUENCE [LARGE SCALE GENOMIC DNA]</scope>
    <source>
        <strain evidence="3 4">ATCC 15676</strain>
    </source>
</reference>
<evidence type="ECO:0000313" key="3">
    <source>
        <dbReference type="EMBL" id="AXK34225.1"/>
    </source>
</evidence>
<dbReference type="AlphaFoldDB" id="A0A345XRF9"/>
<comment type="similarity">
    <text evidence="1">Belongs to the AHA1 family.</text>
</comment>
<dbReference type="SUPFAM" id="SSF55961">
    <property type="entry name" value="Bet v1-like"/>
    <property type="match status" value="1"/>
</dbReference>
<organism evidence="3 4">
    <name type="scientific">Streptomyces armeniacus</name>
    <dbReference type="NCBI Taxonomy" id="83291"/>
    <lineage>
        <taxon>Bacteria</taxon>
        <taxon>Bacillati</taxon>
        <taxon>Actinomycetota</taxon>
        <taxon>Actinomycetes</taxon>
        <taxon>Kitasatosporales</taxon>
        <taxon>Streptomycetaceae</taxon>
        <taxon>Streptomyces</taxon>
    </lineage>
</organism>
<protein>
    <recommendedName>
        <fullName evidence="2">Activator of Hsp90 ATPase homologue 1/2-like C-terminal domain-containing protein</fullName>
    </recommendedName>
</protein>